<dbReference type="EMBL" id="GEDV01000924">
    <property type="protein sequence ID" value="JAP87633.1"/>
    <property type="molecule type" value="Transcribed_RNA"/>
</dbReference>
<proteinExistence type="predicted"/>
<name>A0A131Z8E8_RHIAP</name>
<sequence length="103" mass="11963">KKKKKKNSNAALALRAARFVRKCSRDCNILRAPRPPVYSVRGGRVYKGFSLSFHTSSCRFHYCKCLQRLRCPLFFCPFVLFPRWLFLVAPSKKSSCFRRDGPS</sequence>
<protein>
    <submittedName>
        <fullName evidence="1">Uncharacterized protein</fullName>
    </submittedName>
</protein>
<evidence type="ECO:0000313" key="1">
    <source>
        <dbReference type="EMBL" id="JAP87633.1"/>
    </source>
</evidence>
<feature type="non-terminal residue" evidence="1">
    <location>
        <position position="1"/>
    </location>
</feature>
<dbReference type="AlphaFoldDB" id="A0A131Z8E8"/>
<reference evidence="1" key="1">
    <citation type="journal article" date="2016" name="Ticks Tick Borne Dis.">
        <title>De novo assembly and annotation of the salivary gland transcriptome of Rhipicephalus appendiculatus male and female ticks during blood feeding.</title>
        <authorList>
            <person name="de Castro M.H."/>
            <person name="de Klerk D."/>
            <person name="Pienaar R."/>
            <person name="Latif A.A."/>
            <person name="Rees D.J."/>
            <person name="Mans B.J."/>
        </authorList>
    </citation>
    <scope>NUCLEOTIDE SEQUENCE</scope>
    <source>
        <tissue evidence="1">Salivary glands</tissue>
    </source>
</reference>
<organism evidence="1">
    <name type="scientific">Rhipicephalus appendiculatus</name>
    <name type="common">Brown ear tick</name>
    <dbReference type="NCBI Taxonomy" id="34631"/>
    <lineage>
        <taxon>Eukaryota</taxon>
        <taxon>Metazoa</taxon>
        <taxon>Ecdysozoa</taxon>
        <taxon>Arthropoda</taxon>
        <taxon>Chelicerata</taxon>
        <taxon>Arachnida</taxon>
        <taxon>Acari</taxon>
        <taxon>Parasitiformes</taxon>
        <taxon>Ixodida</taxon>
        <taxon>Ixodoidea</taxon>
        <taxon>Ixodidae</taxon>
        <taxon>Rhipicephalinae</taxon>
        <taxon>Rhipicephalus</taxon>
        <taxon>Rhipicephalus</taxon>
    </lineage>
</organism>
<accession>A0A131Z8E8</accession>